<evidence type="ECO:0000256" key="5">
    <source>
        <dbReference type="ARBA" id="ARBA00022839"/>
    </source>
</evidence>
<dbReference type="Pfam" id="PF02609">
    <property type="entry name" value="Exonuc_VII_S"/>
    <property type="match status" value="1"/>
</dbReference>
<accession>A0A1E8CJL1</accession>
<dbReference type="PANTHER" id="PTHR34137:SF1">
    <property type="entry name" value="EXODEOXYRIBONUCLEASE 7 SMALL SUBUNIT"/>
    <property type="match status" value="1"/>
</dbReference>
<keyword evidence="9" id="KW-1185">Reference proteome</keyword>
<dbReference type="GO" id="GO:0008855">
    <property type="term" value="F:exodeoxyribonuclease VII activity"/>
    <property type="evidence" value="ECO:0007669"/>
    <property type="project" value="UniProtKB-UniRule"/>
</dbReference>
<protein>
    <recommendedName>
        <fullName evidence="6">Exodeoxyribonuclease 7 small subunit</fullName>
        <ecNumber evidence="6">3.1.11.6</ecNumber>
    </recommendedName>
    <alternativeName>
        <fullName evidence="6">Exodeoxyribonuclease VII small subunit</fullName>
        <shortName evidence="6">Exonuclease VII small subunit</shortName>
    </alternativeName>
</protein>
<reference evidence="9" key="1">
    <citation type="submission" date="2016-07" db="EMBL/GenBank/DDBJ databases">
        <authorList>
            <person name="Florea S."/>
            <person name="Webb J.S."/>
            <person name="Jaromczyk J."/>
            <person name="Schardl C.L."/>
        </authorList>
    </citation>
    <scope>NUCLEOTIDE SEQUENCE [LARGE SCALE GENOMIC DNA]</scope>
    <source>
        <strain evidence="9">KCTC 42131</strain>
    </source>
</reference>
<dbReference type="GO" id="GO:0009318">
    <property type="term" value="C:exodeoxyribonuclease VII complex"/>
    <property type="evidence" value="ECO:0007669"/>
    <property type="project" value="UniProtKB-UniRule"/>
</dbReference>
<proteinExistence type="inferred from homology"/>
<evidence type="ECO:0000256" key="2">
    <source>
        <dbReference type="ARBA" id="ARBA00022490"/>
    </source>
</evidence>
<dbReference type="GO" id="GO:0005829">
    <property type="term" value="C:cytosol"/>
    <property type="evidence" value="ECO:0007669"/>
    <property type="project" value="TreeGrafter"/>
</dbReference>
<dbReference type="NCBIfam" id="TIGR01280">
    <property type="entry name" value="xseB"/>
    <property type="match status" value="1"/>
</dbReference>
<dbReference type="PANTHER" id="PTHR34137">
    <property type="entry name" value="EXODEOXYRIBONUCLEASE 7 SMALL SUBUNIT"/>
    <property type="match status" value="1"/>
</dbReference>
<keyword evidence="3 6" id="KW-0540">Nuclease</keyword>
<organism evidence="8 9">
    <name type="scientific">Pseudohongiella acticola</name>
    <dbReference type="NCBI Taxonomy" id="1524254"/>
    <lineage>
        <taxon>Bacteria</taxon>
        <taxon>Pseudomonadati</taxon>
        <taxon>Pseudomonadota</taxon>
        <taxon>Gammaproteobacteria</taxon>
        <taxon>Pseudomonadales</taxon>
        <taxon>Pseudohongiellaceae</taxon>
        <taxon>Pseudohongiella</taxon>
    </lineage>
</organism>
<gene>
    <name evidence="6" type="primary">xseB</name>
    <name evidence="8" type="ORF">PHACT_05565</name>
</gene>
<dbReference type="InterPro" id="IPR003761">
    <property type="entry name" value="Exonuc_VII_S"/>
</dbReference>
<evidence type="ECO:0000313" key="8">
    <source>
        <dbReference type="EMBL" id="OFE12671.1"/>
    </source>
</evidence>
<dbReference type="SUPFAM" id="SSF116842">
    <property type="entry name" value="XseB-like"/>
    <property type="match status" value="1"/>
</dbReference>
<keyword evidence="5 6" id="KW-0269">Exonuclease</keyword>
<dbReference type="RefSeq" id="WP_070116280.1">
    <property type="nucleotide sequence ID" value="NZ_MASR01000001.1"/>
</dbReference>
<evidence type="ECO:0000256" key="3">
    <source>
        <dbReference type="ARBA" id="ARBA00022722"/>
    </source>
</evidence>
<dbReference type="EC" id="3.1.11.6" evidence="6"/>
<dbReference type="InterPro" id="IPR037004">
    <property type="entry name" value="Exonuc_VII_ssu_sf"/>
</dbReference>
<dbReference type="EMBL" id="MASR01000001">
    <property type="protein sequence ID" value="OFE12671.1"/>
    <property type="molecule type" value="Genomic_DNA"/>
</dbReference>
<dbReference type="Gene3D" id="1.10.287.1040">
    <property type="entry name" value="Exonuclease VII, small subunit"/>
    <property type="match status" value="1"/>
</dbReference>
<comment type="function">
    <text evidence="6">Bidirectionally degrades single-stranded DNA into large acid-insoluble oligonucleotides, which are then degraded further into small acid-soluble oligonucleotides.</text>
</comment>
<dbReference type="NCBIfam" id="NF002140">
    <property type="entry name" value="PRK00977.1-4"/>
    <property type="match status" value="1"/>
</dbReference>
<dbReference type="Proteomes" id="UP000175669">
    <property type="component" value="Unassembled WGS sequence"/>
</dbReference>
<comment type="subunit">
    <text evidence="6">Heterooligomer composed of large and small subunits.</text>
</comment>
<comment type="caution">
    <text evidence="8">The sequence shown here is derived from an EMBL/GenBank/DDBJ whole genome shotgun (WGS) entry which is preliminary data.</text>
</comment>
<dbReference type="OrthoDB" id="9801128at2"/>
<dbReference type="GO" id="GO:0006308">
    <property type="term" value="P:DNA catabolic process"/>
    <property type="evidence" value="ECO:0007669"/>
    <property type="project" value="UniProtKB-UniRule"/>
</dbReference>
<keyword evidence="2 6" id="KW-0963">Cytoplasm</keyword>
<evidence type="ECO:0000256" key="1">
    <source>
        <dbReference type="ARBA" id="ARBA00009998"/>
    </source>
</evidence>
<feature type="region of interest" description="Disordered" evidence="7">
    <location>
        <begin position="1"/>
        <end position="20"/>
    </location>
</feature>
<evidence type="ECO:0000256" key="7">
    <source>
        <dbReference type="SAM" id="MobiDB-lite"/>
    </source>
</evidence>
<comment type="catalytic activity">
    <reaction evidence="6">
        <text>Exonucleolytic cleavage in either 5'- to 3'- or 3'- to 5'-direction to yield nucleoside 5'-phosphates.</text>
        <dbReference type="EC" id="3.1.11.6"/>
    </reaction>
</comment>
<name>A0A1E8CJL1_9GAMM</name>
<evidence type="ECO:0000256" key="6">
    <source>
        <dbReference type="HAMAP-Rule" id="MF_00337"/>
    </source>
</evidence>
<dbReference type="AlphaFoldDB" id="A0A1E8CJL1"/>
<dbReference type="HAMAP" id="MF_00337">
    <property type="entry name" value="Exonuc_7_S"/>
    <property type="match status" value="1"/>
</dbReference>
<sequence>MATSKTTKTRAEAPSAQGFEESLAQLETLVSDMEDGNLSLEEALSAFETGIKLTRQCQQALQAAELKVQMLSNPDGEPSAMALDEAADEEAGP</sequence>
<evidence type="ECO:0000313" key="9">
    <source>
        <dbReference type="Proteomes" id="UP000175669"/>
    </source>
</evidence>
<comment type="subcellular location">
    <subcellularLocation>
        <location evidence="6">Cytoplasm</location>
    </subcellularLocation>
</comment>
<dbReference type="STRING" id="1524254.PHACT_05565"/>
<comment type="similarity">
    <text evidence="1 6">Belongs to the XseB family.</text>
</comment>
<evidence type="ECO:0000256" key="4">
    <source>
        <dbReference type="ARBA" id="ARBA00022801"/>
    </source>
</evidence>
<feature type="region of interest" description="Disordered" evidence="7">
    <location>
        <begin position="73"/>
        <end position="93"/>
    </location>
</feature>
<keyword evidence="4 6" id="KW-0378">Hydrolase</keyword>